<organism evidence="3 4">
    <name type="scientific">Pseudaquabacterium pictum</name>
    <dbReference type="NCBI Taxonomy" id="2315236"/>
    <lineage>
        <taxon>Bacteria</taxon>
        <taxon>Pseudomonadati</taxon>
        <taxon>Pseudomonadota</taxon>
        <taxon>Betaproteobacteria</taxon>
        <taxon>Burkholderiales</taxon>
        <taxon>Sphaerotilaceae</taxon>
        <taxon>Pseudaquabacterium</taxon>
    </lineage>
</organism>
<dbReference type="InterPro" id="IPR001309">
    <property type="entry name" value="Pept_C14_p20"/>
</dbReference>
<dbReference type="InterPro" id="IPR052039">
    <property type="entry name" value="Caspase-related_regulators"/>
</dbReference>
<dbReference type="GO" id="GO:0004197">
    <property type="term" value="F:cysteine-type endopeptidase activity"/>
    <property type="evidence" value="ECO:0007669"/>
    <property type="project" value="InterPro"/>
</dbReference>
<evidence type="ECO:0000313" key="3">
    <source>
        <dbReference type="EMBL" id="GCL63112.1"/>
    </source>
</evidence>
<dbReference type="PROSITE" id="PS50208">
    <property type="entry name" value="CASPASE_P20"/>
    <property type="match status" value="1"/>
</dbReference>
<dbReference type="GO" id="GO:0006508">
    <property type="term" value="P:proteolysis"/>
    <property type="evidence" value="ECO:0007669"/>
    <property type="project" value="InterPro"/>
</dbReference>
<dbReference type="InterPro" id="IPR029030">
    <property type="entry name" value="Caspase-like_dom_sf"/>
</dbReference>
<comment type="caution">
    <text evidence="3">The sequence shown here is derived from an EMBL/GenBank/DDBJ whole genome shotgun (WGS) entry which is preliminary data.</text>
</comment>
<feature type="domain" description="Caspase family p20" evidence="2">
    <location>
        <begin position="342"/>
        <end position="472"/>
    </location>
</feature>
<evidence type="ECO:0000313" key="4">
    <source>
        <dbReference type="Proteomes" id="UP000301751"/>
    </source>
</evidence>
<name>A0A480ASQ3_9BURK</name>
<dbReference type="Pfam" id="PF00656">
    <property type="entry name" value="Peptidase_C14"/>
    <property type="match status" value="1"/>
</dbReference>
<feature type="compositionally biased region" description="Pro residues" evidence="1">
    <location>
        <begin position="259"/>
        <end position="271"/>
    </location>
</feature>
<feature type="region of interest" description="Disordered" evidence="1">
    <location>
        <begin position="320"/>
        <end position="339"/>
    </location>
</feature>
<evidence type="ECO:0000256" key="1">
    <source>
        <dbReference type="SAM" id="MobiDB-lite"/>
    </source>
</evidence>
<accession>A0A480ASQ3</accession>
<feature type="compositionally biased region" description="Low complexity" evidence="1">
    <location>
        <begin position="218"/>
        <end position="234"/>
    </location>
</feature>
<dbReference type="PANTHER" id="PTHR22576:SF37">
    <property type="entry name" value="MUCOSA-ASSOCIATED LYMPHOID TISSUE LYMPHOMA TRANSLOCATION PROTEIN 1"/>
    <property type="match status" value="1"/>
</dbReference>
<reference evidence="4" key="1">
    <citation type="submission" date="2019-03" db="EMBL/GenBank/DDBJ databases">
        <title>Aquabacterium pictum sp.nov., the first bacteriochlorophyll a-containing freshwater bacterium in the genus Aquabacterium of the class Betaproteobacteria.</title>
        <authorList>
            <person name="Hirose S."/>
            <person name="Tank M."/>
            <person name="Hara E."/>
            <person name="Tamaki H."/>
            <person name="Takaichi S."/>
            <person name="Haruta S."/>
            <person name="Hanada S."/>
        </authorList>
    </citation>
    <scope>NUCLEOTIDE SEQUENCE [LARGE SCALE GENOMIC DNA]</scope>
    <source>
        <strain evidence="4">W35</strain>
    </source>
</reference>
<dbReference type="SUPFAM" id="SSF52129">
    <property type="entry name" value="Caspase-like"/>
    <property type="match status" value="1"/>
</dbReference>
<dbReference type="Proteomes" id="UP000301751">
    <property type="component" value="Unassembled WGS sequence"/>
</dbReference>
<gene>
    <name evidence="3" type="ORF">AQPW35_21930</name>
</gene>
<dbReference type="EMBL" id="BJCL01000004">
    <property type="protein sequence ID" value="GCL63112.1"/>
    <property type="molecule type" value="Genomic_DNA"/>
</dbReference>
<keyword evidence="4" id="KW-1185">Reference proteome</keyword>
<proteinExistence type="predicted"/>
<sequence length="574" mass="62546">MPTGRGYDIPLPEARWRVTAVADMNHGGNDFRVVTLRDVEPQARMPYLFIRHAMLPAEWTSPCEKLHPGAFNVNRYFTRSNELFTRCSRLFPSELPKPDASDWWAGMHRGIESADASRMSGPMLLAEVTVTQHRGAFVRAEVFIRTDGADLSPSKMRDAWRAGQTHPWIGRLQQFLGPYVYALEEGALKKNKPDRVAAFEPPPKDVEEQIRRMAGSQPREAPAAAPNRPAAAPAQVSDAEIAERIRQMAQASERSRVPAPTPAPAPAPPPQAAVSAGAMATPPQAVQVAAQPSVSAADLARLSAEIARLRDELKSRPAVAAAAPASAPPPKPTAAAAPTTQARRLALVIGNDVYQSVAKLQNARTDARAMADALGRAGYKVRLRTDLGERAMKDELRAFKAEIQGGDEVLFYFAGHGVQLSGANYLLPTDIRGEAEDQVRDDALLLQKVLDDLQERKARFALAIVDACRDNPFRSAGRTLGGRGLAPTTAATGQMVMFSAGAGQQALDRLGERDSNPNGLFTRVLLKEMDKPDVSVDRMLRTVRNQVVELAKSVGHEQVPALYDQTVGEFYLRR</sequence>
<dbReference type="Gene3D" id="3.40.50.1460">
    <property type="match status" value="1"/>
</dbReference>
<feature type="region of interest" description="Disordered" evidence="1">
    <location>
        <begin position="212"/>
        <end position="279"/>
    </location>
</feature>
<protein>
    <recommendedName>
        <fullName evidence="2">Caspase family p20 domain-containing protein</fullName>
    </recommendedName>
</protein>
<dbReference type="InterPro" id="IPR011600">
    <property type="entry name" value="Pept_C14_caspase"/>
</dbReference>
<dbReference type="PANTHER" id="PTHR22576">
    <property type="entry name" value="MUCOSA ASSOCIATED LYMPHOID TISSUE LYMPHOMA TRANSLOCATION PROTEIN 1/PARACASPASE"/>
    <property type="match status" value="1"/>
</dbReference>
<evidence type="ECO:0000259" key="2">
    <source>
        <dbReference type="PROSITE" id="PS50208"/>
    </source>
</evidence>
<dbReference type="AlphaFoldDB" id="A0A480ASQ3"/>